<dbReference type="SUPFAM" id="SSF46785">
    <property type="entry name" value="Winged helix' DNA-binding domain"/>
    <property type="match status" value="1"/>
</dbReference>
<dbReference type="EMBL" id="CAJHNH020004001">
    <property type="protein sequence ID" value="CAG5130396.1"/>
    <property type="molecule type" value="Genomic_DNA"/>
</dbReference>
<accession>A0A8S3ZT10</accession>
<keyword evidence="3" id="KW-1185">Reference proteome</keyword>
<protein>
    <submittedName>
        <fullName evidence="2">Uncharacterized protein</fullName>
    </submittedName>
</protein>
<reference evidence="2" key="1">
    <citation type="submission" date="2021-04" db="EMBL/GenBank/DDBJ databases">
        <authorList>
            <consortium name="Molecular Ecology Group"/>
        </authorList>
    </citation>
    <scope>NUCLEOTIDE SEQUENCE</scope>
</reference>
<feature type="region of interest" description="Disordered" evidence="1">
    <location>
        <begin position="1"/>
        <end position="31"/>
    </location>
</feature>
<dbReference type="InterPro" id="IPR036390">
    <property type="entry name" value="WH_DNA-bd_sf"/>
</dbReference>
<comment type="caution">
    <text evidence="2">The sequence shown here is derived from an EMBL/GenBank/DDBJ whole genome shotgun (WGS) entry which is preliminary data.</text>
</comment>
<dbReference type="OrthoDB" id="6154460at2759"/>
<dbReference type="Proteomes" id="UP000678393">
    <property type="component" value="Unassembled WGS sequence"/>
</dbReference>
<name>A0A8S3ZT10_9EUPU</name>
<sequence>MSTKKSVDHRSLDENPLAEKALGQKSIGQKLVDQNVNNPEAQGSSSDEHNGEIPQNLLVQLIIIAISELDDESGSTLKDIRKFLWTAGLISESTCLRRAMVSGLKSGRLARPEWACKAGVYGRYVLGDNIPVFAGRKSRPLQLRHRSSSASSSRRPT</sequence>
<feature type="compositionally biased region" description="Basic and acidic residues" evidence="1">
    <location>
        <begin position="1"/>
        <end position="13"/>
    </location>
</feature>
<evidence type="ECO:0000313" key="3">
    <source>
        <dbReference type="Proteomes" id="UP000678393"/>
    </source>
</evidence>
<gene>
    <name evidence="2" type="ORF">CUNI_LOCUS15954</name>
</gene>
<dbReference type="AlphaFoldDB" id="A0A8S3ZT10"/>
<organism evidence="2 3">
    <name type="scientific">Candidula unifasciata</name>
    <dbReference type="NCBI Taxonomy" id="100452"/>
    <lineage>
        <taxon>Eukaryota</taxon>
        <taxon>Metazoa</taxon>
        <taxon>Spiralia</taxon>
        <taxon>Lophotrochozoa</taxon>
        <taxon>Mollusca</taxon>
        <taxon>Gastropoda</taxon>
        <taxon>Heterobranchia</taxon>
        <taxon>Euthyneura</taxon>
        <taxon>Panpulmonata</taxon>
        <taxon>Eupulmonata</taxon>
        <taxon>Stylommatophora</taxon>
        <taxon>Helicina</taxon>
        <taxon>Helicoidea</taxon>
        <taxon>Geomitridae</taxon>
        <taxon>Candidula</taxon>
    </lineage>
</organism>
<evidence type="ECO:0000256" key="1">
    <source>
        <dbReference type="SAM" id="MobiDB-lite"/>
    </source>
</evidence>
<evidence type="ECO:0000313" key="2">
    <source>
        <dbReference type="EMBL" id="CAG5130396.1"/>
    </source>
</evidence>
<proteinExistence type="predicted"/>